<evidence type="ECO:0000256" key="6">
    <source>
        <dbReference type="ARBA" id="ARBA00022695"/>
    </source>
</evidence>
<dbReference type="Proteomes" id="UP001162131">
    <property type="component" value="Unassembled WGS sequence"/>
</dbReference>
<dbReference type="GO" id="GO:0006287">
    <property type="term" value="P:base-excision repair, gap-filling"/>
    <property type="evidence" value="ECO:0007669"/>
    <property type="project" value="TreeGrafter"/>
</dbReference>
<dbReference type="EMBL" id="CAJZBQ010000029">
    <property type="protein sequence ID" value="CAG9321819.1"/>
    <property type="molecule type" value="Genomic_DNA"/>
</dbReference>
<dbReference type="Gene3D" id="1.10.287.690">
    <property type="entry name" value="Helix hairpin bin"/>
    <property type="match status" value="1"/>
</dbReference>
<dbReference type="Gene3D" id="1.10.132.60">
    <property type="entry name" value="DNA polymerase family B, C-terminal domain"/>
    <property type="match status" value="1"/>
</dbReference>
<dbReference type="FunFam" id="3.30.420.10:FF:000004">
    <property type="entry name" value="DNA polymerase"/>
    <property type="match status" value="1"/>
</dbReference>
<evidence type="ECO:0000256" key="3">
    <source>
        <dbReference type="ARBA" id="ARBA00005755"/>
    </source>
</evidence>
<keyword evidence="9 20" id="KW-0479">Metal-binding</keyword>
<dbReference type="EC" id="2.7.7.7" evidence="20"/>
<keyword evidence="12 20" id="KW-0862">Zinc</keyword>
<evidence type="ECO:0000256" key="9">
    <source>
        <dbReference type="ARBA" id="ARBA00022723"/>
    </source>
</evidence>
<dbReference type="InterPro" id="IPR006133">
    <property type="entry name" value="DNA-dir_DNA_pol_B_exonuc"/>
</dbReference>
<comment type="subcellular location">
    <subcellularLocation>
        <location evidence="2 20">Nucleus</location>
    </subcellularLocation>
</comment>
<evidence type="ECO:0000259" key="22">
    <source>
        <dbReference type="Pfam" id="PF03104"/>
    </source>
</evidence>
<comment type="caution">
    <text evidence="24">The sequence shown here is derived from an EMBL/GenBank/DDBJ whole genome shotgun (WGS) entry which is preliminary data.</text>
</comment>
<keyword evidence="8" id="KW-0540">Nuclease</keyword>
<keyword evidence="14 20" id="KW-0239">DNA-directed DNA polymerase</keyword>
<dbReference type="InterPro" id="IPR042087">
    <property type="entry name" value="DNA_pol_B_thumb"/>
</dbReference>
<evidence type="ECO:0000256" key="12">
    <source>
        <dbReference type="ARBA" id="ARBA00022833"/>
    </source>
</evidence>
<protein>
    <recommendedName>
        <fullName evidence="20">DNA polymerase</fullName>
        <ecNumber evidence="20">2.7.7.7</ecNumber>
    </recommendedName>
</protein>
<keyword evidence="7 20" id="KW-0235">DNA replication</keyword>
<evidence type="ECO:0000256" key="17">
    <source>
        <dbReference type="ARBA" id="ARBA00023125"/>
    </source>
</evidence>
<keyword evidence="17 20" id="KW-0238">DNA-binding</keyword>
<dbReference type="PANTHER" id="PTHR10322:SF23">
    <property type="entry name" value="DNA POLYMERASE DELTA CATALYTIC SUBUNIT"/>
    <property type="match status" value="1"/>
</dbReference>
<keyword evidence="16 20" id="KW-0411">Iron-sulfur</keyword>
<keyword evidence="4 20" id="KW-0004">4Fe-4S</keyword>
<comment type="similarity">
    <text evidence="3 20">Belongs to the DNA polymerase type-B family.</text>
</comment>
<dbReference type="PRINTS" id="PR00106">
    <property type="entry name" value="DNAPOLB"/>
</dbReference>
<dbReference type="CDD" id="cd05777">
    <property type="entry name" value="DNA_polB_delta_exo"/>
    <property type="match status" value="1"/>
</dbReference>
<dbReference type="Pfam" id="PF03104">
    <property type="entry name" value="DNA_pol_B_exo1"/>
    <property type="match status" value="1"/>
</dbReference>
<keyword evidence="10 20" id="KW-0863">Zinc-finger</keyword>
<feature type="domain" description="DNA-directed DNA polymerase family B multifunctional" evidence="21">
    <location>
        <begin position="457"/>
        <end position="895"/>
    </location>
</feature>
<keyword evidence="15 20" id="KW-0408">Iron</keyword>
<dbReference type="AlphaFoldDB" id="A0AAU9J7B3"/>
<dbReference type="GO" id="GO:0008270">
    <property type="term" value="F:zinc ion binding"/>
    <property type="evidence" value="ECO:0007669"/>
    <property type="project" value="UniProtKB-KW"/>
</dbReference>
<dbReference type="GO" id="GO:0000166">
    <property type="term" value="F:nucleotide binding"/>
    <property type="evidence" value="ECO:0007669"/>
    <property type="project" value="InterPro"/>
</dbReference>
<dbReference type="InterPro" id="IPR017964">
    <property type="entry name" value="DNA-dir_DNA_pol_B_CS"/>
</dbReference>
<dbReference type="InterPro" id="IPR023211">
    <property type="entry name" value="DNA_pol_palm_dom_sf"/>
</dbReference>
<dbReference type="Pfam" id="PF00136">
    <property type="entry name" value="DNA_pol_B"/>
    <property type="match status" value="1"/>
</dbReference>
<dbReference type="GO" id="GO:0003887">
    <property type="term" value="F:DNA-directed DNA polymerase activity"/>
    <property type="evidence" value="ECO:0007669"/>
    <property type="project" value="UniProtKB-KW"/>
</dbReference>
<comment type="catalytic activity">
    <reaction evidence="19 20">
        <text>DNA(n) + a 2'-deoxyribonucleoside 5'-triphosphate = DNA(n+1) + diphosphate</text>
        <dbReference type="Rhea" id="RHEA:22508"/>
        <dbReference type="Rhea" id="RHEA-COMP:17339"/>
        <dbReference type="Rhea" id="RHEA-COMP:17340"/>
        <dbReference type="ChEBI" id="CHEBI:33019"/>
        <dbReference type="ChEBI" id="CHEBI:61560"/>
        <dbReference type="ChEBI" id="CHEBI:173112"/>
        <dbReference type="EC" id="2.7.7.7"/>
    </reaction>
</comment>
<dbReference type="PANTHER" id="PTHR10322">
    <property type="entry name" value="DNA POLYMERASE CATALYTIC SUBUNIT"/>
    <property type="match status" value="1"/>
</dbReference>
<dbReference type="GO" id="GO:0051539">
    <property type="term" value="F:4 iron, 4 sulfur cluster binding"/>
    <property type="evidence" value="ECO:0007669"/>
    <property type="project" value="UniProtKB-KW"/>
</dbReference>
<dbReference type="Gene3D" id="3.30.342.10">
    <property type="entry name" value="DNA Polymerase, chain B, domain 1"/>
    <property type="match status" value="1"/>
</dbReference>
<evidence type="ECO:0000313" key="25">
    <source>
        <dbReference type="Proteomes" id="UP001162131"/>
    </source>
</evidence>
<proteinExistence type="inferred from homology"/>
<evidence type="ECO:0000256" key="15">
    <source>
        <dbReference type="ARBA" id="ARBA00023004"/>
    </source>
</evidence>
<dbReference type="InterPro" id="IPR006172">
    <property type="entry name" value="DNA-dir_DNA_pol_B"/>
</dbReference>
<dbReference type="GO" id="GO:0008296">
    <property type="term" value="F:3'-5'-DNA exonuclease activity"/>
    <property type="evidence" value="ECO:0007669"/>
    <property type="project" value="TreeGrafter"/>
</dbReference>
<keyword evidence="11" id="KW-0378">Hydrolase</keyword>
<evidence type="ECO:0000256" key="2">
    <source>
        <dbReference type="ARBA" id="ARBA00004123"/>
    </source>
</evidence>
<evidence type="ECO:0000256" key="13">
    <source>
        <dbReference type="ARBA" id="ARBA00022839"/>
    </source>
</evidence>
<gene>
    <name evidence="24" type="ORF">BSTOLATCC_MIC29728</name>
</gene>
<dbReference type="InterPro" id="IPR012337">
    <property type="entry name" value="RNaseH-like_sf"/>
</dbReference>
<evidence type="ECO:0000256" key="8">
    <source>
        <dbReference type="ARBA" id="ARBA00022722"/>
    </source>
</evidence>
<evidence type="ECO:0000256" key="7">
    <source>
        <dbReference type="ARBA" id="ARBA00022705"/>
    </source>
</evidence>
<dbReference type="SUPFAM" id="SSF56672">
    <property type="entry name" value="DNA/RNA polymerases"/>
    <property type="match status" value="1"/>
</dbReference>
<dbReference type="GO" id="GO:0045004">
    <property type="term" value="P:DNA replication proofreading"/>
    <property type="evidence" value="ECO:0007669"/>
    <property type="project" value="TreeGrafter"/>
</dbReference>
<evidence type="ECO:0000259" key="21">
    <source>
        <dbReference type="Pfam" id="PF00136"/>
    </source>
</evidence>
<dbReference type="SMART" id="SM00486">
    <property type="entry name" value="POLBc"/>
    <property type="match status" value="1"/>
</dbReference>
<reference evidence="24" key="1">
    <citation type="submission" date="2021-09" db="EMBL/GenBank/DDBJ databases">
        <authorList>
            <consortium name="AG Swart"/>
            <person name="Singh M."/>
            <person name="Singh A."/>
            <person name="Seah K."/>
            <person name="Emmerich C."/>
        </authorList>
    </citation>
    <scope>NUCLEOTIDE SEQUENCE</scope>
    <source>
        <strain evidence="24">ATCC30299</strain>
    </source>
</reference>
<dbReference type="NCBIfam" id="TIGR00592">
    <property type="entry name" value="pol2"/>
    <property type="match status" value="1"/>
</dbReference>
<evidence type="ECO:0000256" key="1">
    <source>
        <dbReference type="ARBA" id="ARBA00001966"/>
    </source>
</evidence>
<evidence type="ECO:0000313" key="24">
    <source>
        <dbReference type="EMBL" id="CAG9321819.1"/>
    </source>
</evidence>
<dbReference type="FunFam" id="1.10.287.690:FF:000001">
    <property type="entry name" value="DNA polymerase"/>
    <property type="match status" value="1"/>
</dbReference>
<evidence type="ECO:0000256" key="20">
    <source>
        <dbReference type="RuleBase" id="RU000442"/>
    </source>
</evidence>
<dbReference type="InterPro" id="IPR043502">
    <property type="entry name" value="DNA/RNA_pol_sf"/>
</dbReference>
<evidence type="ECO:0000256" key="10">
    <source>
        <dbReference type="ARBA" id="ARBA00022771"/>
    </source>
</evidence>
<dbReference type="SUPFAM" id="SSF53098">
    <property type="entry name" value="Ribonuclease H-like"/>
    <property type="match status" value="1"/>
</dbReference>
<evidence type="ECO:0000259" key="23">
    <source>
        <dbReference type="Pfam" id="PF14260"/>
    </source>
</evidence>
<organism evidence="24 25">
    <name type="scientific">Blepharisma stoltei</name>
    <dbReference type="NCBI Taxonomy" id="1481888"/>
    <lineage>
        <taxon>Eukaryota</taxon>
        <taxon>Sar</taxon>
        <taxon>Alveolata</taxon>
        <taxon>Ciliophora</taxon>
        <taxon>Postciliodesmatophora</taxon>
        <taxon>Heterotrichea</taxon>
        <taxon>Heterotrichida</taxon>
        <taxon>Blepharismidae</taxon>
        <taxon>Blepharisma</taxon>
    </lineage>
</organism>
<dbReference type="Gene3D" id="3.30.420.10">
    <property type="entry name" value="Ribonuclease H-like superfamily/Ribonuclease H"/>
    <property type="match status" value="1"/>
</dbReference>
<accession>A0AAU9J7B3</accession>
<dbReference type="Pfam" id="PF14260">
    <property type="entry name" value="zf-C4pol"/>
    <property type="match status" value="1"/>
</dbReference>
<dbReference type="GO" id="GO:0006297">
    <property type="term" value="P:nucleotide-excision repair, DNA gap filling"/>
    <property type="evidence" value="ECO:0007669"/>
    <property type="project" value="TreeGrafter"/>
</dbReference>
<keyword evidence="25" id="KW-1185">Reference proteome</keyword>
<evidence type="ECO:0000256" key="19">
    <source>
        <dbReference type="ARBA" id="ARBA00049244"/>
    </source>
</evidence>
<comment type="cofactor">
    <cofactor evidence="1 20">
        <name>[4Fe-4S] cluster</name>
        <dbReference type="ChEBI" id="CHEBI:49883"/>
    </cofactor>
</comment>
<keyword evidence="5 20" id="KW-0808">Transferase</keyword>
<dbReference type="InterPro" id="IPR025687">
    <property type="entry name" value="Znf-C4pol"/>
</dbReference>
<dbReference type="PROSITE" id="PS00116">
    <property type="entry name" value="DNA_POLYMERASE_B"/>
    <property type="match status" value="1"/>
</dbReference>
<dbReference type="InterPro" id="IPR006134">
    <property type="entry name" value="DNA-dir_DNA_pol_B_multi_dom"/>
</dbReference>
<keyword evidence="18 20" id="KW-0539">Nucleus</keyword>
<sequence length="1020" mass="116374">MEAGNWVDSIKRPKLAESYNDNRNSINFMQTGVDYYLGCSPGVQKDTPILRIYGVTEEGNSVMAHVHSFASYFWAECPYGMDNDFYSEKLKQALNSHPQSPNAVSHITYEPKESIMYYTPNGPSLFFKIHTFIPKSISTLKGIIERGIQVEGTIFSGQTYESNIPFALRYMIDAGIVGMCWLELPAFQYSIRDYDKISNSDLEIDINYQNIIVHKPEGEWSKIAPLRVLSFDIECNNNGQNFPTPEKNEIIQIGNVCKIANSENVIARNIFTLGGCSDIPDATIFSYNREEDMLMGWRDFVVSVDPDIITGYNILNFDYDYIFKRAEKLKLKKFPFFGRIKNLPTKLKDTTFHSKAQGLRESKEILMEGRIQLDMFQHIQREHKLSHYSLNAVSIAFLKEQKEDVHWTILKDLQECSDETRRRIAIYCLKDCYLPLRLLEKLMCIFNYAEMARVTGVPFSYLLTRGQQIKVASQLLRKAKEHNMLVPTRSRNEAGEKYEGAFVLEPKKGFYNVPIATLDFASLYPSIMMAHNLCYSTLILPSVLNRMDPENIISTPSGDYFVKATIRKGILPIILEELIGARKKAREEIKQTDDPFMKKVLDGRQLALKISANSVYGFTGAQVGQLPCLQISSSVTAYGRMMIEETKMTIEEFYSTSNSFEYNSQVIYGDTDSVMINFGLENLSEVMKLGKEAAEMVSQKFAKPIKLEFEKAYFPYLLMNKKRYAGLLWTNPEKYDKIDMKGIESVRRDNCALVRETINTCLYKLLIERNVNDAVDFVKGVVSALLQNKIDLSMLVITKALGKKTQSEGKSNKNAYQGNQAHAVLVEKLRKRDPATAPGVGDRVPYVMIKGVKGQKAYELAEDPIYALNNDLSIDFSYYLEKQLKLPLLRLFDAILANPEQLFIGDHTKIRYQSKSAGALSKFIKVSATCISCKAQIKSGALCSNCEEKAPEIYLEKVLQENQYEKNFQELWAECQRCQGSVNQEVLCTNKDCPIFYRREKVKKDMGLIKVELEKLASNW</sequence>
<dbReference type="GO" id="GO:0003677">
    <property type="term" value="F:DNA binding"/>
    <property type="evidence" value="ECO:0007669"/>
    <property type="project" value="UniProtKB-KW"/>
</dbReference>
<evidence type="ECO:0000256" key="4">
    <source>
        <dbReference type="ARBA" id="ARBA00022485"/>
    </source>
</evidence>
<feature type="domain" description="C4-type zinc-finger of DNA polymerase delta" evidence="23">
    <location>
        <begin position="930"/>
        <end position="999"/>
    </location>
</feature>
<dbReference type="Gene3D" id="3.90.1600.10">
    <property type="entry name" value="Palm domain of DNA polymerase"/>
    <property type="match status" value="1"/>
</dbReference>
<evidence type="ECO:0000256" key="16">
    <source>
        <dbReference type="ARBA" id="ARBA00023014"/>
    </source>
</evidence>
<keyword evidence="6 20" id="KW-0548">Nucleotidyltransferase</keyword>
<evidence type="ECO:0000256" key="11">
    <source>
        <dbReference type="ARBA" id="ARBA00022801"/>
    </source>
</evidence>
<feature type="domain" description="DNA-directed DNA polymerase family B exonuclease" evidence="22">
    <location>
        <begin position="158"/>
        <end position="393"/>
    </location>
</feature>
<dbReference type="InterPro" id="IPR036397">
    <property type="entry name" value="RNaseH_sf"/>
</dbReference>
<evidence type="ECO:0000256" key="5">
    <source>
        <dbReference type="ARBA" id="ARBA00022679"/>
    </source>
</evidence>
<dbReference type="GO" id="GO:0043625">
    <property type="term" value="C:delta DNA polymerase complex"/>
    <property type="evidence" value="ECO:0007669"/>
    <property type="project" value="TreeGrafter"/>
</dbReference>
<name>A0AAU9J7B3_9CILI</name>
<dbReference type="CDD" id="cd05533">
    <property type="entry name" value="POLBc_delta"/>
    <property type="match status" value="1"/>
</dbReference>
<evidence type="ECO:0000256" key="18">
    <source>
        <dbReference type="ARBA" id="ARBA00023242"/>
    </source>
</evidence>
<evidence type="ECO:0000256" key="14">
    <source>
        <dbReference type="ARBA" id="ARBA00022932"/>
    </source>
</evidence>
<keyword evidence="13" id="KW-0269">Exonuclease</keyword>
<dbReference type="InterPro" id="IPR050240">
    <property type="entry name" value="DNA_pol_type-B"/>
</dbReference>